<organism evidence="1 2">
    <name type="scientific">Acaulospora colombiana</name>
    <dbReference type="NCBI Taxonomy" id="27376"/>
    <lineage>
        <taxon>Eukaryota</taxon>
        <taxon>Fungi</taxon>
        <taxon>Fungi incertae sedis</taxon>
        <taxon>Mucoromycota</taxon>
        <taxon>Glomeromycotina</taxon>
        <taxon>Glomeromycetes</taxon>
        <taxon>Diversisporales</taxon>
        <taxon>Acaulosporaceae</taxon>
        <taxon>Acaulospora</taxon>
    </lineage>
</organism>
<dbReference type="Proteomes" id="UP000789525">
    <property type="component" value="Unassembled WGS sequence"/>
</dbReference>
<proteinExistence type="predicted"/>
<evidence type="ECO:0000313" key="2">
    <source>
        <dbReference type="Proteomes" id="UP000789525"/>
    </source>
</evidence>
<name>A0ACA9PWG9_9GLOM</name>
<reference evidence="1" key="1">
    <citation type="submission" date="2021-06" db="EMBL/GenBank/DDBJ databases">
        <authorList>
            <person name="Kallberg Y."/>
            <person name="Tangrot J."/>
            <person name="Rosling A."/>
        </authorList>
    </citation>
    <scope>NUCLEOTIDE SEQUENCE</scope>
    <source>
        <strain evidence="1">CL356</strain>
    </source>
</reference>
<keyword evidence="2" id="KW-1185">Reference proteome</keyword>
<sequence length="85" mass="9684">MANNDTMSEVRAVRIASLRFLHSFLSLKTFTTYIVSSRPSFSVKDSAETARLKRIGELWYKSAHPLKASGRSDKDIEILHKKVDE</sequence>
<evidence type="ECO:0000313" key="1">
    <source>
        <dbReference type="EMBL" id="CAG8725612.1"/>
    </source>
</evidence>
<accession>A0ACA9PWG9</accession>
<protein>
    <submittedName>
        <fullName evidence="1">9866_t:CDS:1</fullName>
    </submittedName>
</protein>
<dbReference type="EMBL" id="CAJVPT010040513">
    <property type="protein sequence ID" value="CAG8725612.1"/>
    <property type="molecule type" value="Genomic_DNA"/>
</dbReference>
<feature type="non-terminal residue" evidence="1">
    <location>
        <position position="85"/>
    </location>
</feature>
<gene>
    <name evidence="1" type="ORF">ACOLOM_LOCUS11353</name>
</gene>
<comment type="caution">
    <text evidence="1">The sequence shown here is derived from an EMBL/GenBank/DDBJ whole genome shotgun (WGS) entry which is preliminary data.</text>
</comment>